<keyword evidence="7" id="KW-0472">Membrane</keyword>
<dbReference type="AlphaFoldDB" id="A0A1V9XIJ9"/>
<dbReference type="InterPro" id="IPR033640">
    <property type="entry name" value="FAR_C"/>
</dbReference>
<keyword evidence="3 9" id="KW-0444">Lipid biosynthesis</keyword>
<dbReference type="Pfam" id="PF07993">
    <property type="entry name" value="NAD_binding_4"/>
    <property type="match status" value="1"/>
</dbReference>
<dbReference type="OrthoDB" id="429813at2759"/>
<keyword evidence="6 9" id="KW-0443">Lipid metabolism</keyword>
<feature type="domain" description="Thioester reductase (TE)" evidence="12">
    <location>
        <begin position="33"/>
        <end position="299"/>
    </location>
</feature>
<evidence type="ECO:0000256" key="2">
    <source>
        <dbReference type="ARBA" id="ARBA00005928"/>
    </source>
</evidence>
<evidence type="ECO:0000256" key="1">
    <source>
        <dbReference type="ARBA" id="ARBA00004141"/>
    </source>
</evidence>
<evidence type="ECO:0000256" key="5">
    <source>
        <dbReference type="ARBA" id="ARBA00022989"/>
    </source>
</evidence>
<dbReference type="Gene3D" id="3.40.50.720">
    <property type="entry name" value="NAD(P)-binding Rossmann-like Domain"/>
    <property type="match status" value="1"/>
</dbReference>
<comment type="caution">
    <text evidence="13">The sequence shown here is derived from an EMBL/GenBank/DDBJ whole genome shotgun (WGS) entry which is preliminary data.</text>
</comment>
<comment type="similarity">
    <text evidence="2 9">Belongs to the fatty acyl-CoA reductase family.</text>
</comment>
<evidence type="ECO:0000256" key="10">
    <source>
        <dbReference type="SAM" id="MobiDB-lite"/>
    </source>
</evidence>
<feature type="region of interest" description="Disordered" evidence="10">
    <location>
        <begin position="471"/>
        <end position="513"/>
    </location>
</feature>
<dbReference type="CDD" id="cd09071">
    <property type="entry name" value="FAR_C"/>
    <property type="match status" value="1"/>
</dbReference>
<protein>
    <recommendedName>
        <fullName evidence="9">Fatty acyl-CoA reductase</fullName>
        <ecNumber evidence="9">1.2.1.84</ecNumber>
    </recommendedName>
</protein>
<dbReference type="PANTHER" id="PTHR11011">
    <property type="entry name" value="MALE STERILITY PROTEIN 2-RELATED"/>
    <property type="match status" value="1"/>
</dbReference>
<dbReference type="GO" id="GO:0016020">
    <property type="term" value="C:membrane"/>
    <property type="evidence" value="ECO:0007669"/>
    <property type="project" value="UniProtKB-SubCell"/>
</dbReference>
<comment type="subcellular location">
    <subcellularLocation>
        <location evidence="1">Membrane</location>
        <topology evidence="1">Multi-pass membrane protein</topology>
    </subcellularLocation>
</comment>
<dbReference type="Pfam" id="PF03015">
    <property type="entry name" value="Sterile"/>
    <property type="match status" value="1"/>
</dbReference>
<comment type="catalytic activity">
    <reaction evidence="8 9">
        <text>a long-chain fatty acyl-CoA + 2 NADPH + 2 H(+) = a long-chain primary fatty alcohol + 2 NADP(+) + CoA</text>
        <dbReference type="Rhea" id="RHEA:52716"/>
        <dbReference type="ChEBI" id="CHEBI:15378"/>
        <dbReference type="ChEBI" id="CHEBI:57287"/>
        <dbReference type="ChEBI" id="CHEBI:57783"/>
        <dbReference type="ChEBI" id="CHEBI:58349"/>
        <dbReference type="ChEBI" id="CHEBI:77396"/>
        <dbReference type="ChEBI" id="CHEBI:83139"/>
        <dbReference type="EC" id="1.2.1.84"/>
    </reaction>
</comment>
<keyword evidence="14" id="KW-1185">Reference proteome</keyword>
<dbReference type="GO" id="GO:0102965">
    <property type="term" value="F:alcohol-forming long-chain fatty acyl-CoA reductase activity"/>
    <property type="evidence" value="ECO:0007669"/>
    <property type="project" value="UniProtKB-EC"/>
</dbReference>
<gene>
    <name evidence="13" type="ORF">BIW11_09839</name>
</gene>
<dbReference type="GO" id="GO:0035336">
    <property type="term" value="P:long-chain fatty-acyl-CoA metabolic process"/>
    <property type="evidence" value="ECO:0007669"/>
    <property type="project" value="TreeGrafter"/>
</dbReference>
<comment type="function">
    <text evidence="9">Catalyzes the reduction of fatty acyl-CoA to fatty alcohols.</text>
</comment>
<dbReference type="PANTHER" id="PTHR11011:SF116">
    <property type="entry name" value="FATTY ACYL-COA REDUCTASE CG5065-RELATED"/>
    <property type="match status" value="1"/>
</dbReference>
<dbReference type="InterPro" id="IPR013120">
    <property type="entry name" value="FAR_NAD-bd"/>
</dbReference>
<reference evidence="13 14" key="1">
    <citation type="journal article" date="2017" name="Gigascience">
        <title>Draft genome of the honey bee ectoparasitic mite, Tropilaelaps mercedesae, is shaped by the parasitic life history.</title>
        <authorList>
            <person name="Dong X."/>
            <person name="Armstrong S.D."/>
            <person name="Xia D."/>
            <person name="Makepeace B.L."/>
            <person name="Darby A.C."/>
            <person name="Kadowaki T."/>
        </authorList>
    </citation>
    <scope>NUCLEOTIDE SEQUENCE [LARGE SCALE GENOMIC DNA]</scope>
    <source>
        <strain evidence="13">Wuxi-XJTLU</strain>
    </source>
</reference>
<name>A0A1V9XIJ9_9ACAR</name>
<evidence type="ECO:0000256" key="9">
    <source>
        <dbReference type="RuleBase" id="RU363097"/>
    </source>
</evidence>
<dbReference type="FunFam" id="3.40.50.720:FF:000143">
    <property type="entry name" value="Fatty acyl-CoA reductase"/>
    <property type="match status" value="1"/>
</dbReference>
<feature type="compositionally biased region" description="Basic and acidic residues" evidence="10">
    <location>
        <begin position="490"/>
        <end position="513"/>
    </location>
</feature>
<evidence type="ECO:0000256" key="7">
    <source>
        <dbReference type="ARBA" id="ARBA00023136"/>
    </source>
</evidence>
<dbReference type="GO" id="GO:0005777">
    <property type="term" value="C:peroxisome"/>
    <property type="evidence" value="ECO:0007669"/>
    <property type="project" value="TreeGrafter"/>
</dbReference>
<dbReference type="InterPro" id="IPR036291">
    <property type="entry name" value="NAD(P)-bd_dom_sf"/>
</dbReference>
<dbReference type="InterPro" id="IPR026055">
    <property type="entry name" value="FAR"/>
</dbReference>
<evidence type="ECO:0000259" key="12">
    <source>
        <dbReference type="Pfam" id="PF07993"/>
    </source>
</evidence>
<accession>A0A1V9XIJ9</accession>
<feature type="domain" description="Fatty acyl-CoA reductase C-terminal" evidence="11">
    <location>
        <begin position="371"/>
        <end position="463"/>
    </location>
</feature>
<dbReference type="Proteomes" id="UP000192247">
    <property type="component" value="Unassembled WGS sequence"/>
</dbReference>
<dbReference type="EC" id="1.2.1.84" evidence="9"/>
<organism evidence="13 14">
    <name type="scientific">Tropilaelaps mercedesae</name>
    <dbReference type="NCBI Taxonomy" id="418985"/>
    <lineage>
        <taxon>Eukaryota</taxon>
        <taxon>Metazoa</taxon>
        <taxon>Ecdysozoa</taxon>
        <taxon>Arthropoda</taxon>
        <taxon>Chelicerata</taxon>
        <taxon>Arachnida</taxon>
        <taxon>Acari</taxon>
        <taxon>Parasitiformes</taxon>
        <taxon>Mesostigmata</taxon>
        <taxon>Gamasina</taxon>
        <taxon>Dermanyssoidea</taxon>
        <taxon>Laelapidae</taxon>
        <taxon>Tropilaelaps</taxon>
    </lineage>
</organism>
<evidence type="ECO:0000313" key="13">
    <source>
        <dbReference type="EMBL" id="OQR73266.1"/>
    </source>
</evidence>
<keyword evidence="9" id="KW-0521">NADP</keyword>
<evidence type="ECO:0000256" key="6">
    <source>
        <dbReference type="ARBA" id="ARBA00023098"/>
    </source>
</evidence>
<proteinExistence type="inferred from homology"/>
<keyword evidence="4" id="KW-0812">Transmembrane</keyword>
<evidence type="ECO:0000256" key="8">
    <source>
        <dbReference type="ARBA" id="ARBA00052530"/>
    </source>
</evidence>
<dbReference type="SUPFAM" id="SSF51735">
    <property type="entry name" value="NAD(P)-binding Rossmann-fold domains"/>
    <property type="match status" value="1"/>
</dbReference>
<evidence type="ECO:0000313" key="14">
    <source>
        <dbReference type="Proteomes" id="UP000192247"/>
    </source>
</evidence>
<dbReference type="InParanoid" id="A0A1V9XIJ9"/>
<keyword evidence="9" id="KW-0560">Oxidoreductase</keyword>
<sequence length="580" mass="65917">MAKKAVAKPGPSTDGSIIDTPMQNFFNGRSVFITGASGFLGKVLLEKLLYSCHGLVNIYCLIRSKDNETPQERLEKLLEAPIFERSRHNLSKVVPVEGDILADSLGLSARDRLMLIENASIVFHSAASVRFDEPLRKAIDINVLGTRRVLELCRDLKTCAAFIHVSTAYCFCNRNFVGEEIYEEKIHYQKVIDASEWMDDETAKTCLPAIMDNRPSTYHYTKALAERLLIEEGRGIPMVILRPSIVTAAWKEPLRGWVDNFNGPAGFVIATGKGVLRTMYIRPDSVADVYPVDLVTRMMIASAWYCSRNGFVSPYVMNCTTGPLHQLTWRQIFEYSKPLVIANPSMEIFRYPGGSFKETKFWNRIAMALDHSLPAFIVDSLAIMFGRKPILGEVYGKIHRAMHILEYFTTHEWEFAINNVHSLLDKIEHPQDKEDFDFDIRTMDWLPFLEDYILGVRKYVLKEDPATIPAARTKLNSKGGRRNSHGASAPERKPFGSAKYPDKKGPSWTDLMDRASRGERTEGRIWWIGTIMQATVVYGSFRLLMRYSSRFNALTWNLLTRLIMFAVRINVALRSITGKS</sequence>
<dbReference type="GO" id="GO:0080019">
    <property type="term" value="F:alcohol-forming very long-chain fatty acyl-CoA reductase activity"/>
    <property type="evidence" value="ECO:0007669"/>
    <property type="project" value="InterPro"/>
</dbReference>
<evidence type="ECO:0000259" key="11">
    <source>
        <dbReference type="Pfam" id="PF03015"/>
    </source>
</evidence>
<dbReference type="CDD" id="cd05236">
    <property type="entry name" value="FAR-N_SDR_e"/>
    <property type="match status" value="1"/>
</dbReference>
<dbReference type="STRING" id="418985.A0A1V9XIJ9"/>
<dbReference type="EMBL" id="MNPL01010219">
    <property type="protein sequence ID" value="OQR73266.1"/>
    <property type="molecule type" value="Genomic_DNA"/>
</dbReference>
<evidence type="ECO:0000256" key="3">
    <source>
        <dbReference type="ARBA" id="ARBA00022516"/>
    </source>
</evidence>
<keyword evidence="5" id="KW-1133">Transmembrane helix</keyword>
<evidence type="ECO:0000256" key="4">
    <source>
        <dbReference type="ARBA" id="ARBA00022692"/>
    </source>
</evidence>